<dbReference type="Proteomes" id="UP000660885">
    <property type="component" value="Unassembled WGS sequence"/>
</dbReference>
<gene>
    <name evidence="1" type="ORF">JMJ56_06895</name>
</gene>
<sequence length="63" mass="7117">MSNHNDPACEDDRLYLGWLEPQTLACFPNPLVCGGARQECVAEVLLMLNILSISYTPLEQFIY</sequence>
<protein>
    <submittedName>
        <fullName evidence="1">Uncharacterized protein</fullName>
    </submittedName>
</protein>
<reference evidence="1 2" key="1">
    <citation type="submission" date="2021-01" db="EMBL/GenBank/DDBJ databases">
        <title>Belnapia mucosa sp. nov. and Belnapia arida sp. nov., isolated from the Tabernas Desert (Almeria, Spain).</title>
        <authorList>
            <person name="Molina-Menor E."/>
            <person name="Vidal-Verdu A."/>
            <person name="Calonge A."/>
            <person name="Satari L."/>
            <person name="Pereto J."/>
            <person name="Porcar M."/>
        </authorList>
    </citation>
    <scope>NUCLEOTIDE SEQUENCE [LARGE SCALE GENOMIC DNA]</scope>
    <source>
        <strain evidence="1 2">T18</strain>
    </source>
</reference>
<proteinExistence type="predicted"/>
<evidence type="ECO:0000313" key="1">
    <source>
        <dbReference type="EMBL" id="MBL6077727.1"/>
    </source>
</evidence>
<comment type="caution">
    <text evidence="1">The sequence shown here is derived from an EMBL/GenBank/DDBJ whole genome shotgun (WGS) entry which is preliminary data.</text>
</comment>
<keyword evidence="2" id="KW-1185">Reference proteome</keyword>
<name>A0ABS1TZ80_9PROT</name>
<organism evidence="1 2">
    <name type="scientific">Belnapia arida</name>
    <dbReference type="NCBI Taxonomy" id="2804533"/>
    <lineage>
        <taxon>Bacteria</taxon>
        <taxon>Pseudomonadati</taxon>
        <taxon>Pseudomonadota</taxon>
        <taxon>Alphaproteobacteria</taxon>
        <taxon>Acetobacterales</taxon>
        <taxon>Roseomonadaceae</taxon>
        <taxon>Belnapia</taxon>
    </lineage>
</organism>
<evidence type="ECO:0000313" key="2">
    <source>
        <dbReference type="Proteomes" id="UP000660885"/>
    </source>
</evidence>
<dbReference type="RefSeq" id="WP_202830811.1">
    <property type="nucleotide sequence ID" value="NZ_JAETWB010000001.1"/>
</dbReference>
<dbReference type="EMBL" id="JAETWB010000001">
    <property type="protein sequence ID" value="MBL6077727.1"/>
    <property type="molecule type" value="Genomic_DNA"/>
</dbReference>
<accession>A0ABS1TZ80</accession>